<dbReference type="Gene3D" id="3.60.15.10">
    <property type="entry name" value="Ribonuclease Z/Hydroxyacylglutathione hydrolase-like"/>
    <property type="match status" value="1"/>
</dbReference>
<reference evidence="3 4" key="1">
    <citation type="submission" date="2019-03" db="EMBL/GenBank/DDBJ databases">
        <title>Glutamicibacter sp. LJH19 genome.</title>
        <authorList>
            <person name="Sinai Borker S."/>
            <person name="Kumar R."/>
        </authorList>
    </citation>
    <scope>NUCLEOTIDE SEQUENCE [LARGE SCALE GENOMIC DNA]</scope>
    <source>
        <strain evidence="3 4">LJH19</strain>
    </source>
</reference>
<proteinExistence type="predicted"/>
<dbReference type="PANTHER" id="PTHR46018:SF2">
    <property type="entry name" value="ZINC PHOSPHODIESTERASE ELAC PROTEIN 1"/>
    <property type="match status" value="1"/>
</dbReference>
<dbReference type="AlphaFoldDB" id="A0A4Y8TX52"/>
<dbReference type="InterPro" id="IPR044094">
    <property type="entry name" value="AtsA-like_MBL-fold"/>
</dbReference>
<organism evidence="3 4">
    <name type="scientific">Glutamicibacter arilaitensis</name>
    <dbReference type="NCBI Taxonomy" id="256701"/>
    <lineage>
        <taxon>Bacteria</taxon>
        <taxon>Bacillati</taxon>
        <taxon>Actinomycetota</taxon>
        <taxon>Actinomycetes</taxon>
        <taxon>Micrococcales</taxon>
        <taxon>Micrococcaceae</taxon>
        <taxon>Glutamicibacter</taxon>
    </lineage>
</organism>
<evidence type="ECO:0000256" key="2">
    <source>
        <dbReference type="ARBA" id="ARBA00022801"/>
    </source>
</evidence>
<dbReference type="RefSeq" id="WP_134779151.1">
    <property type="nucleotide sequence ID" value="NZ_SPDS01000001.1"/>
</dbReference>
<evidence type="ECO:0000313" key="4">
    <source>
        <dbReference type="Proteomes" id="UP000297638"/>
    </source>
</evidence>
<gene>
    <name evidence="3" type="ORF">EXY26_01835</name>
</gene>
<dbReference type="Pfam" id="PF23023">
    <property type="entry name" value="Anti-Pycsar_Apyc1"/>
    <property type="match status" value="1"/>
</dbReference>
<accession>A0A4Y8TX52</accession>
<keyword evidence="1" id="KW-0255">Endonuclease</keyword>
<keyword evidence="1" id="KW-0540">Nuclease</keyword>
<dbReference type="SUPFAM" id="SSF56281">
    <property type="entry name" value="Metallo-hydrolase/oxidoreductase"/>
    <property type="match status" value="1"/>
</dbReference>
<evidence type="ECO:0000313" key="3">
    <source>
        <dbReference type="EMBL" id="TFH55847.1"/>
    </source>
</evidence>
<dbReference type="CDD" id="cd07719">
    <property type="entry name" value="arylsulfatase_AtsA-like_MBL-fold"/>
    <property type="match status" value="1"/>
</dbReference>
<name>A0A4Y8TX52_9MICC</name>
<sequence>MTVYSLGTAGGPLLRRGLDNGHRRGIATAVVVDGSTYLIDCGHGVGMGLADAGLSPTSLRAIFITHQHSDHVIDLNSVMVLGGLAFRGNPELRVRVVGPADRGMLPEVQHAEKDVPTIYPQSPTPGTKEMVELMLRSHATDLNDRRRDSGAPDISKIFIGEDIRLPEEVDFHPNTANHPAMEPFEVYSDKFVTVTATLVQHQPIAPAYAFRIDSAYGSVVVSGDTAPSQNLVGLAQGCDLLFHEAIDLDSVIRSYPNATKQELEASMGHHRRAHTTPQDAGAIAQQAGASHLALHHLVPASSDLEVWQSALTQFRGKLFVPCDGDSFRIDDGNVTHQTNS</sequence>
<dbReference type="GO" id="GO:0042781">
    <property type="term" value="F:3'-tRNA processing endoribonuclease activity"/>
    <property type="evidence" value="ECO:0007669"/>
    <property type="project" value="TreeGrafter"/>
</dbReference>
<comment type="caution">
    <text evidence="3">The sequence shown here is derived from an EMBL/GenBank/DDBJ whole genome shotgun (WGS) entry which is preliminary data.</text>
</comment>
<evidence type="ECO:0000256" key="1">
    <source>
        <dbReference type="ARBA" id="ARBA00022759"/>
    </source>
</evidence>
<protein>
    <submittedName>
        <fullName evidence="3">MBL fold metallo-hydrolase</fullName>
    </submittedName>
</protein>
<dbReference type="Proteomes" id="UP000297638">
    <property type="component" value="Unassembled WGS sequence"/>
</dbReference>
<dbReference type="EMBL" id="SPDS01000001">
    <property type="protein sequence ID" value="TFH55847.1"/>
    <property type="molecule type" value="Genomic_DNA"/>
</dbReference>
<dbReference type="PANTHER" id="PTHR46018">
    <property type="entry name" value="ZINC PHOSPHODIESTERASE ELAC PROTEIN 1"/>
    <property type="match status" value="1"/>
</dbReference>
<keyword evidence="2 3" id="KW-0378">Hydrolase</keyword>
<dbReference type="InterPro" id="IPR036866">
    <property type="entry name" value="RibonucZ/Hydroxyglut_hydro"/>
</dbReference>